<dbReference type="Pfam" id="PF13472">
    <property type="entry name" value="Lipase_GDSL_2"/>
    <property type="match status" value="1"/>
</dbReference>
<dbReference type="AlphaFoldDB" id="A0A1H7H922"/>
<protein>
    <submittedName>
        <fullName evidence="2">Lysophospholipase L1</fullName>
    </submittedName>
</protein>
<dbReference type="PANTHER" id="PTHR30383">
    <property type="entry name" value="THIOESTERASE 1/PROTEASE 1/LYSOPHOSPHOLIPASE L1"/>
    <property type="match status" value="1"/>
</dbReference>
<accession>A0A1H7H922</accession>
<dbReference type="InterPro" id="IPR013830">
    <property type="entry name" value="SGNH_hydro"/>
</dbReference>
<name>A0A1H7H922_OLID1</name>
<dbReference type="STRING" id="407022.SAMN05661044_00316"/>
<dbReference type="SUPFAM" id="SSF52266">
    <property type="entry name" value="SGNH hydrolase"/>
    <property type="match status" value="1"/>
</dbReference>
<dbReference type="InterPro" id="IPR036514">
    <property type="entry name" value="SGNH_hydro_sf"/>
</dbReference>
<evidence type="ECO:0000259" key="1">
    <source>
        <dbReference type="Pfam" id="PF13472"/>
    </source>
</evidence>
<feature type="domain" description="SGNH hydrolase-type esterase" evidence="1">
    <location>
        <begin position="35"/>
        <end position="224"/>
    </location>
</feature>
<dbReference type="Proteomes" id="UP000199421">
    <property type="component" value="Unassembled WGS sequence"/>
</dbReference>
<reference evidence="3" key="1">
    <citation type="submission" date="2016-10" db="EMBL/GenBank/DDBJ databases">
        <authorList>
            <person name="Varghese N."/>
            <person name="Submissions S."/>
        </authorList>
    </citation>
    <scope>NUCLEOTIDE SEQUENCE [LARGE SCALE GENOMIC DNA]</scope>
    <source>
        <strain evidence="3">DSM 18733</strain>
    </source>
</reference>
<dbReference type="CDD" id="cd01834">
    <property type="entry name" value="SGNH_hydrolase_like_2"/>
    <property type="match status" value="1"/>
</dbReference>
<evidence type="ECO:0000313" key="2">
    <source>
        <dbReference type="EMBL" id="SEK46896.1"/>
    </source>
</evidence>
<dbReference type="OrthoDB" id="9774205at2"/>
<proteinExistence type="predicted"/>
<organism evidence="2 3">
    <name type="scientific">Olivibacter domesticus</name>
    <name type="common">Pseudosphingobacterium domesticum</name>
    <dbReference type="NCBI Taxonomy" id="407022"/>
    <lineage>
        <taxon>Bacteria</taxon>
        <taxon>Pseudomonadati</taxon>
        <taxon>Bacteroidota</taxon>
        <taxon>Sphingobacteriia</taxon>
        <taxon>Sphingobacteriales</taxon>
        <taxon>Sphingobacteriaceae</taxon>
        <taxon>Olivibacter</taxon>
    </lineage>
</organism>
<dbReference type="Gene3D" id="3.40.50.1110">
    <property type="entry name" value="SGNH hydrolase"/>
    <property type="match status" value="1"/>
</dbReference>
<gene>
    <name evidence="2" type="ORF">SAMN05661044_00316</name>
</gene>
<dbReference type="PANTHER" id="PTHR30383:SF5">
    <property type="entry name" value="SGNH HYDROLASE-TYPE ESTERASE DOMAIN-CONTAINING PROTEIN"/>
    <property type="match status" value="1"/>
</dbReference>
<dbReference type="InterPro" id="IPR051532">
    <property type="entry name" value="Ester_Hydrolysis_Enzymes"/>
</dbReference>
<keyword evidence="3" id="KW-1185">Reference proteome</keyword>
<sequence>MIMKKVFLIWILLIICRISYAQSVQPFKKGDRVVFAGNSITEAGLYENYIWLYYITHFPEARLQVFNGGIGGDVAGQIYDRLQKDLLAKDPSVLVLTFGMNDSKYFEYRDTTKTIQVTKQAVDTSYASFLKIEEVLRNRSAIRKIMMSSSPYDETMRNKDNYFKGKSHTLDLITAFQKDAAVRNNWEYIDLLHPMLAITHREQMKKPDFTITGPDRIHPGSAGHFVMAYLFLKDQGLAGKPVADIRILAKQKKLVKALNAKITHIQDDGKGFSFRYLAKSLPYPIDTLPRVWQNAQIQRDALNLIPFTKEFNQEVMAVDGLDAGNYALKIDEKFIHTYSADELAKGINLAEMTQTPQYQQSLRIMELNRKHRELEGKFRNYYWVNYNFLKEKGLLLNDSEVARDTIMNHQEDNGWLKAKTADYEQIRVSSSRKQLEQEMQALRDEIYRVNKPMEHRITLTLL</sequence>
<evidence type="ECO:0000313" key="3">
    <source>
        <dbReference type="Proteomes" id="UP000199421"/>
    </source>
</evidence>
<dbReference type="EMBL" id="FOAF01000001">
    <property type="protein sequence ID" value="SEK46896.1"/>
    <property type="molecule type" value="Genomic_DNA"/>
</dbReference>
<dbReference type="GO" id="GO:0004622">
    <property type="term" value="F:phosphatidylcholine lysophospholipase activity"/>
    <property type="evidence" value="ECO:0007669"/>
    <property type="project" value="TreeGrafter"/>
</dbReference>